<dbReference type="EMBL" id="SPNW01000002">
    <property type="protein sequence ID" value="TIA93395.1"/>
    <property type="molecule type" value="Genomic_DNA"/>
</dbReference>
<dbReference type="AlphaFoldDB" id="A0A4T0FYL1"/>
<organism evidence="3 4">
    <name type="scientific">Wallemia hederae</name>
    <dbReference type="NCBI Taxonomy" id="1540922"/>
    <lineage>
        <taxon>Eukaryota</taxon>
        <taxon>Fungi</taxon>
        <taxon>Dikarya</taxon>
        <taxon>Basidiomycota</taxon>
        <taxon>Wallemiomycotina</taxon>
        <taxon>Wallemiomycetes</taxon>
        <taxon>Wallemiales</taxon>
        <taxon>Wallemiaceae</taxon>
        <taxon>Wallemia</taxon>
    </lineage>
</organism>
<protein>
    <recommendedName>
        <fullName evidence="2">FHA domain-containing protein</fullName>
    </recommendedName>
</protein>
<feature type="region of interest" description="Disordered" evidence="1">
    <location>
        <begin position="32"/>
        <end position="108"/>
    </location>
</feature>
<comment type="caution">
    <text evidence="3">The sequence shown here is derived from an EMBL/GenBank/DDBJ whole genome shotgun (WGS) entry which is preliminary data.</text>
</comment>
<keyword evidence="4" id="KW-1185">Reference proteome</keyword>
<dbReference type="SUPFAM" id="SSF49879">
    <property type="entry name" value="SMAD/FHA domain"/>
    <property type="match status" value="1"/>
</dbReference>
<evidence type="ECO:0000259" key="2">
    <source>
        <dbReference type="PROSITE" id="PS50006"/>
    </source>
</evidence>
<dbReference type="SMART" id="SM00240">
    <property type="entry name" value="FHA"/>
    <property type="match status" value="1"/>
</dbReference>
<dbReference type="InterPro" id="IPR008984">
    <property type="entry name" value="SMAD_FHA_dom_sf"/>
</dbReference>
<accession>A0A4T0FYL1</accession>
<dbReference type="PANTHER" id="PTHR23308">
    <property type="entry name" value="NUCLEAR INHIBITOR OF PROTEIN PHOSPHATASE-1"/>
    <property type="match status" value="1"/>
</dbReference>
<dbReference type="PROSITE" id="PS50006">
    <property type="entry name" value="FHA_DOMAIN"/>
    <property type="match status" value="1"/>
</dbReference>
<dbReference type="OrthoDB" id="444265at2759"/>
<dbReference type="Proteomes" id="UP000310189">
    <property type="component" value="Unassembled WGS sequence"/>
</dbReference>
<dbReference type="Pfam" id="PF00498">
    <property type="entry name" value="FHA"/>
    <property type="match status" value="1"/>
</dbReference>
<evidence type="ECO:0000313" key="3">
    <source>
        <dbReference type="EMBL" id="TIA93395.1"/>
    </source>
</evidence>
<gene>
    <name evidence="3" type="ORF">E3P99_00219</name>
</gene>
<name>A0A4T0FYL1_9BASI</name>
<dbReference type="Gene3D" id="2.60.200.20">
    <property type="match status" value="1"/>
</dbReference>
<feature type="domain" description="FHA" evidence="2">
    <location>
        <begin position="160"/>
        <end position="223"/>
    </location>
</feature>
<dbReference type="InterPro" id="IPR050923">
    <property type="entry name" value="Cell_Proc_Reg/RNA_Proc"/>
</dbReference>
<dbReference type="InterPro" id="IPR000253">
    <property type="entry name" value="FHA_dom"/>
</dbReference>
<evidence type="ECO:0000256" key="1">
    <source>
        <dbReference type="SAM" id="MobiDB-lite"/>
    </source>
</evidence>
<sequence>MREDISDERAREKIWMNTYARDFYRDVMEDISREEEEEENESRHRNSSGSRDERRDRYDDRNRRDYKRRSRSLRPRSSRSPRSPRRSASPSEKRPPPAYKPDFSNSGLLAAESKTVNGTVLKYHEPPEARKPNSADDWRLFVFSGEDQSDSLALDRQSCYLFGKDAAVADYHVAHASISKQHAVIQFRVIRSKNEFGDVSEQVKPFLLDLESTNGTQVNDKEIPVSRYYEIMTGDVIKFGLDKRDFVLIQGGASKV</sequence>
<reference evidence="3 4" key="1">
    <citation type="submission" date="2019-03" db="EMBL/GenBank/DDBJ databases">
        <title>Sequencing 23 genomes of Wallemia ichthyophaga.</title>
        <authorList>
            <person name="Gostincar C."/>
        </authorList>
    </citation>
    <scope>NUCLEOTIDE SEQUENCE [LARGE SCALE GENOMIC DNA]</scope>
    <source>
        <strain evidence="3 4">EXF-5753</strain>
    </source>
</reference>
<evidence type="ECO:0000313" key="4">
    <source>
        <dbReference type="Proteomes" id="UP000310189"/>
    </source>
</evidence>
<feature type="compositionally biased region" description="Basic and acidic residues" evidence="1">
    <location>
        <begin position="50"/>
        <end position="63"/>
    </location>
</feature>
<proteinExistence type="predicted"/>
<feature type="compositionally biased region" description="Basic residues" evidence="1">
    <location>
        <begin position="64"/>
        <end position="85"/>
    </location>
</feature>